<evidence type="ECO:0000313" key="2">
    <source>
        <dbReference type="EMBL" id="QDL91869.1"/>
    </source>
</evidence>
<dbReference type="Proteomes" id="UP000305888">
    <property type="component" value="Chromosome"/>
</dbReference>
<gene>
    <name evidence="2" type="ORF">FDP22_08825</name>
</gene>
<dbReference type="RefSeq" id="WP_138572078.1">
    <property type="nucleotide sequence ID" value="NZ_CP040818.1"/>
</dbReference>
<dbReference type="Gene3D" id="3.30.70.100">
    <property type="match status" value="1"/>
</dbReference>
<proteinExistence type="predicted"/>
<feature type="domain" description="NIPSNAP" evidence="1">
    <location>
        <begin position="4"/>
        <end position="103"/>
    </location>
</feature>
<dbReference type="InterPro" id="IPR012577">
    <property type="entry name" value="NIPSNAP"/>
</dbReference>
<dbReference type="InterPro" id="IPR011008">
    <property type="entry name" value="Dimeric_a/b-barrel"/>
</dbReference>
<sequence length="110" mass="12385">MINQLRLYQLFPATAAAFHARFRDHAARIMRGHGFRILAMWETGEGDSLAFAYLLAWADEAEMAAGWAAFMADADWARIKRETLETPIVGRIEDRVLRPTEYSAALGDIA</sequence>
<dbReference type="KEGG" id="ppru:FDP22_08825"/>
<keyword evidence="3" id="KW-1185">Reference proteome</keyword>
<dbReference type="Pfam" id="PF07978">
    <property type="entry name" value="NIPSNAP"/>
    <property type="match status" value="1"/>
</dbReference>
<accession>A0A5B8FYV9</accession>
<organism evidence="2 3">
    <name type="scientific">Paroceanicella profunda</name>
    <dbReference type="NCBI Taxonomy" id="2579971"/>
    <lineage>
        <taxon>Bacteria</taxon>
        <taxon>Pseudomonadati</taxon>
        <taxon>Pseudomonadota</taxon>
        <taxon>Alphaproteobacteria</taxon>
        <taxon>Rhodobacterales</taxon>
        <taxon>Paracoccaceae</taxon>
        <taxon>Paroceanicella</taxon>
    </lineage>
</organism>
<dbReference type="EMBL" id="CP040818">
    <property type="protein sequence ID" value="QDL91869.1"/>
    <property type="molecule type" value="Genomic_DNA"/>
</dbReference>
<name>A0A5B8FYV9_9RHOB</name>
<dbReference type="OrthoDB" id="4124121at2"/>
<protein>
    <submittedName>
        <fullName evidence="2">NIPSNAP family containing protein</fullName>
    </submittedName>
</protein>
<evidence type="ECO:0000313" key="3">
    <source>
        <dbReference type="Proteomes" id="UP000305888"/>
    </source>
</evidence>
<reference evidence="2 3" key="1">
    <citation type="submission" date="2019-06" db="EMBL/GenBank/DDBJ databases">
        <title>Genome sequence of Rhodobacteraceae bacterium D4M1.</title>
        <authorList>
            <person name="Cao J."/>
        </authorList>
    </citation>
    <scope>NUCLEOTIDE SEQUENCE [LARGE SCALE GENOMIC DNA]</scope>
    <source>
        <strain evidence="2 3">D4M1</strain>
    </source>
</reference>
<dbReference type="AlphaFoldDB" id="A0A5B8FYV9"/>
<evidence type="ECO:0000259" key="1">
    <source>
        <dbReference type="Pfam" id="PF07978"/>
    </source>
</evidence>
<dbReference type="SUPFAM" id="SSF54909">
    <property type="entry name" value="Dimeric alpha+beta barrel"/>
    <property type="match status" value="1"/>
</dbReference>